<dbReference type="InterPro" id="IPR026992">
    <property type="entry name" value="DIOX_N"/>
</dbReference>
<evidence type="ECO:0000259" key="5">
    <source>
        <dbReference type="PROSITE" id="PS51471"/>
    </source>
</evidence>
<sequence length="274" mass="30793">MEIPMIDLSELGGENRSKTLAILHRACEKWGCFKNHGVDPKLMKKVQRFVNTHYEENLKATFYTRSGPSSSGTAGKSNIEDFPNLSNDFSAVMDEYITQVIKLVKKLSELICENLGLDKDHIKRAFSGRNGPSVGMKVAKYPECPYTKRLWGLWEHIDAVSGLEFLHEGQWVPILRSNYASICVNTGDQLEVVTNRQYKSVLHRVMVEKNGCRLSVATFYNPADDAIILPATKLLYPEKYAFGDYSHAATKFQGKELRLESMRTLMSNGCSGAA</sequence>
<evidence type="ECO:0000256" key="2">
    <source>
        <dbReference type="ARBA" id="ARBA00022723"/>
    </source>
</evidence>
<dbReference type="Gramene" id="KCW82237">
    <property type="protein sequence ID" value="KCW82237"/>
    <property type="gene ID" value="EUGRSUZ_C03656"/>
</dbReference>
<protein>
    <recommendedName>
        <fullName evidence="5">Fe2OG dioxygenase domain-containing protein</fullName>
    </recommendedName>
</protein>
<dbReference type="Pfam" id="PF03171">
    <property type="entry name" value="2OG-FeII_Oxy"/>
    <property type="match status" value="1"/>
</dbReference>
<dbReference type="Pfam" id="PF14226">
    <property type="entry name" value="DIOX_N"/>
    <property type="match status" value="1"/>
</dbReference>
<evidence type="ECO:0000256" key="4">
    <source>
        <dbReference type="RuleBase" id="RU003682"/>
    </source>
</evidence>
<feature type="domain" description="Fe2OG dioxygenase" evidence="5">
    <location>
        <begin position="132"/>
        <end position="222"/>
    </location>
</feature>
<dbReference type="InterPro" id="IPR044861">
    <property type="entry name" value="IPNS-like_FE2OG_OXY"/>
</dbReference>
<dbReference type="PROSITE" id="PS51471">
    <property type="entry name" value="FE2OG_OXY"/>
    <property type="match status" value="1"/>
</dbReference>
<dbReference type="GO" id="GO:0016491">
    <property type="term" value="F:oxidoreductase activity"/>
    <property type="evidence" value="ECO:0007669"/>
    <property type="project" value="UniProtKB-KW"/>
</dbReference>
<dbReference type="Gene3D" id="2.60.120.330">
    <property type="entry name" value="B-lactam Antibiotic, Isopenicillin N Synthase, Chain"/>
    <property type="match status" value="1"/>
</dbReference>
<dbReference type="InterPro" id="IPR027443">
    <property type="entry name" value="IPNS-like_sf"/>
</dbReference>
<evidence type="ECO:0000256" key="1">
    <source>
        <dbReference type="ARBA" id="ARBA00008056"/>
    </source>
</evidence>
<comment type="similarity">
    <text evidence="1 4">Belongs to the iron/ascorbate-dependent oxidoreductase family.</text>
</comment>
<evidence type="ECO:0000313" key="6">
    <source>
        <dbReference type="EMBL" id="KCW82237.1"/>
    </source>
</evidence>
<dbReference type="GO" id="GO:0046872">
    <property type="term" value="F:metal ion binding"/>
    <property type="evidence" value="ECO:0007669"/>
    <property type="project" value="UniProtKB-KW"/>
</dbReference>
<keyword evidence="4" id="KW-0560">Oxidoreductase</keyword>
<gene>
    <name evidence="6" type="ORF">EUGRSUZ_C03656</name>
</gene>
<name>A0A059CV35_EUCGR</name>
<keyword evidence="2 4" id="KW-0479">Metal-binding</keyword>
<dbReference type="OMA" id="WHKPTSS"/>
<dbReference type="InterPro" id="IPR050295">
    <property type="entry name" value="Plant_2OG-oxidoreductases"/>
</dbReference>
<accession>A0A059CV35</accession>
<evidence type="ECO:0000256" key="3">
    <source>
        <dbReference type="ARBA" id="ARBA00023004"/>
    </source>
</evidence>
<dbReference type="PANTHER" id="PTHR47991">
    <property type="entry name" value="OXOGLUTARATE/IRON-DEPENDENT DIOXYGENASE"/>
    <property type="match status" value="1"/>
</dbReference>
<dbReference type="EMBL" id="KK198755">
    <property type="protein sequence ID" value="KCW82237.1"/>
    <property type="molecule type" value="Genomic_DNA"/>
</dbReference>
<dbReference type="InParanoid" id="A0A059CV35"/>
<dbReference type="SUPFAM" id="SSF51197">
    <property type="entry name" value="Clavaminate synthase-like"/>
    <property type="match status" value="1"/>
</dbReference>
<dbReference type="AlphaFoldDB" id="A0A059CV35"/>
<reference evidence="6" key="1">
    <citation type="submission" date="2013-07" db="EMBL/GenBank/DDBJ databases">
        <title>The genome of Eucalyptus grandis.</title>
        <authorList>
            <person name="Schmutz J."/>
            <person name="Hayes R."/>
            <person name="Myburg A."/>
            <person name="Tuskan G."/>
            <person name="Grattapaglia D."/>
            <person name="Rokhsar D.S."/>
        </authorList>
    </citation>
    <scope>NUCLEOTIDE SEQUENCE</scope>
    <source>
        <tissue evidence="6">Leaf extractions</tissue>
    </source>
</reference>
<proteinExistence type="inferred from homology"/>
<organism evidence="6">
    <name type="scientific">Eucalyptus grandis</name>
    <name type="common">Flooded gum</name>
    <dbReference type="NCBI Taxonomy" id="71139"/>
    <lineage>
        <taxon>Eukaryota</taxon>
        <taxon>Viridiplantae</taxon>
        <taxon>Streptophyta</taxon>
        <taxon>Embryophyta</taxon>
        <taxon>Tracheophyta</taxon>
        <taxon>Spermatophyta</taxon>
        <taxon>Magnoliopsida</taxon>
        <taxon>eudicotyledons</taxon>
        <taxon>Gunneridae</taxon>
        <taxon>Pentapetalae</taxon>
        <taxon>rosids</taxon>
        <taxon>malvids</taxon>
        <taxon>Myrtales</taxon>
        <taxon>Myrtaceae</taxon>
        <taxon>Myrtoideae</taxon>
        <taxon>Eucalypteae</taxon>
        <taxon>Eucalyptus</taxon>
    </lineage>
</organism>
<dbReference type="InterPro" id="IPR005123">
    <property type="entry name" value="Oxoglu/Fe-dep_dioxygenase_dom"/>
</dbReference>
<keyword evidence="3 4" id="KW-0408">Iron</keyword>